<dbReference type="RefSeq" id="XP_029227842.1">
    <property type="nucleotide sequence ID" value="XM_029372109.1"/>
</dbReference>
<proteinExistence type="predicted"/>
<feature type="region of interest" description="Disordered" evidence="1">
    <location>
        <begin position="1"/>
        <end position="27"/>
    </location>
</feature>
<feature type="compositionally biased region" description="Basic and acidic residues" evidence="1">
    <location>
        <begin position="320"/>
        <end position="330"/>
    </location>
</feature>
<feature type="compositionally biased region" description="Basic and acidic residues" evidence="1">
    <location>
        <begin position="116"/>
        <end position="129"/>
    </location>
</feature>
<dbReference type="Proteomes" id="UP000284403">
    <property type="component" value="Unassembled WGS sequence"/>
</dbReference>
<reference evidence="2 3" key="1">
    <citation type="journal article" date="2018" name="BMC Genomics">
        <title>Genomic comparison of Trypanosoma conorhini and Trypanosoma rangeli to Trypanosoma cruzi strains of high and low virulence.</title>
        <authorList>
            <person name="Bradwell K.R."/>
            <person name="Koparde V.N."/>
            <person name="Matveyev A.V."/>
            <person name="Serrano M.G."/>
            <person name="Alves J.M."/>
            <person name="Parikh H."/>
            <person name="Huang B."/>
            <person name="Lee V."/>
            <person name="Espinosa-Alvarez O."/>
            <person name="Ortiz P.A."/>
            <person name="Costa-Martins A.G."/>
            <person name="Teixeira M.M."/>
            <person name="Buck G.A."/>
        </authorList>
    </citation>
    <scope>NUCLEOTIDE SEQUENCE [LARGE SCALE GENOMIC DNA]</scope>
    <source>
        <strain evidence="2 3">025E</strain>
    </source>
</reference>
<organism evidence="2 3">
    <name type="scientific">Trypanosoma conorhini</name>
    <dbReference type="NCBI Taxonomy" id="83891"/>
    <lineage>
        <taxon>Eukaryota</taxon>
        <taxon>Discoba</taxon>
        <taxon>Euglenozoa</taxon>
        <taxon>Kinetoplastea</taxon>
        <taxon>Metakinetoplastina</taxon>
        <taxon>Trypanosomatida</taxon>
        <taxon>Trypanosomatidae</taxon>
        <taxon>Trypanosoma</taxon>
    </lineage>
</organism>
<evidence type="ECO:0000256" key="1">
    <source>
        <dbReference type="SAM" id="MobiDB-lite"/>
    </source>
</evidence>
<name>A0A3R7N5N7_9TRYP</name>
<accession>A0A3R7N5N7</accession>
<feature type="non-terminal residue" evidence="2">
    <location>
        <position position="509"/>
    </location>
</feature>
<gene>
    <name evidence="2" type="ORF">Tco025E_05208</name>
</gene>
<dbReference type="EMBL" id="MKKU01000290">
    <property type="protein sequence ID" value="RNF16525.1"/>
    <property type="molecule type" value="Genomic_DNA"/>
</dbReference>
<feature type="compositionally biased region" description="Basic and acidic residues" evidence="1">
    <location>
        <begin position="222"/>
        <end position="236"/>
    </location>
</feature>
<feature type="region of interest" description="Disordered" evidence="1">
    <location>
        <begin position="73"/>
        <end position="509"/>
    </location>
</feature>
<evidence type="ECO:0000313" key="3">
    <source>
        <dbReference type="Proteomes" id="UP000284403"/>
    </source>
</evidence>
<protein>
    <submittedName>
        <fullName evidence="2">Kinetoplast-associated protein</fullName>
    </submittedName>
</protein>
<feature type="compositionally biased region" description="Basic and acidic residues" evidence="1">
    <location>
        <begin position="500"/>
        <end position="509"/>
    </location>
</feature>
<feature type="compositionally biased region" description="Basic and acidic residues" evidence="1">
    <location>
        <begin position="198"/>
        <end position="209"/>
    </location>
</feature>
<dbReference type="OrthoDB" id="10599591at2759"/>
<feature type="compositionally biased region" description="Low complexity" evidence="1">
    <location>
        <begin position="100"/>
        <end position="115"/>
    </location>
</feature>
<feature type="compositionally biased region" description="Low complexity" evidence="1">
    <location>
        <begin position="77"/>
        <end position="93"/>
    </location>
</feature>
<feature type="compositionally biased region" description="Basic residues" evidence="1">
    <location>
        <begin position="345"/>
        <end position="358"/>
    </location>
</feature>
<comment type="caution">
    <text evidence="2">The sequence shown here is derived from an EMBL/GenBank/DDBJ whole genome shotgun (WGS) entry which is preliminary data.</text>
</comment>
<dbReference type="GeneID" id="40318819"/>
<dbReference type="AlphaFoldDB" id="A0A3R7N5N7"/>
<feature type="compositionally biased region" description="Low complexity" evidence="1">
    <location>
        <begin position="130"/>
        <end position="146"/>
    </location>
</feature>
<sequence>MPPRRRRQAGEAVPGAEQKEQSAAAPRAVLTKLAHKRKPKMAFLFEEAETEAGGSGGPAAAKAAAPKRSPKLAFLFDDAGAQDGAAPQAQPGPELQPTDAAADAAADAAPAGAARIEAEGREPIEKPREPAVAGSAAANTTAPATPSRRPMAISKNLKLQRRQRRVPHDERDNTAGAAEAEALATNSAAENSAAAQVEAKETRQPHTDDAAVSPSPTVPTEDMQHEVRGTERHEQPADAFSGASEQEVKQGPAAVISKSLKRSRYLQACEAATDSPGNGETHAPPHVEEKVAVAKAIAEEPAPDLAQQPHVGNGKPKSPHFSDEVREVGETKTAALSRPAITKTVRGRLSKKYIAQKRAVREKPDRAASYKGAEEEAAERIAEGGEEAERKRAAEEEAERKRVAEEEAERKRAAEEEAERKRAAEEEAERKRAAEEEAERKRAAEEEAERKRAAEEEAERKRAAEEEAERKRAAEEEAERKRVERRPHKRKQKGRTRRKAREEAARKKA</sequence>
<feature type="compositionally biased region" description="Low complexity" evidence="1">
    <location>
        <begin position="175"/>
        <end position="197"/>
    </location>
</feature>
<feature type="compositionally biased region" description="Basic and acidic residues" evidence="1">
    <location>
        <begin position="359"/>
        <end position="482"/>
    </location>
</feature>
<feature type="compositionally biased region" description="Basic and acidic residues" evidence="1">
    <location>
        <begin position="283"/>
        <end position="292"/>
    </location>
</feature>
<evidence type="ECO:0000313" key="2">
    <source>
        <dbReference type="EMBL" id="RNF16525.1"/>
    </source>
</evidence>
<feature type="compositionally biased region" description="Basic residues" evidence="1">
    <location>
        <begin position="483"/>
        <end position="499"/>
    </location>
</feature>
<keyword evidence="3" id="KW-1185">Reference proteome</keyword>